<sequence length="181" mass="20450">MGGWLSRQQQETRNPDVDTDKIIRKLNESLQAIFQGSAEEVPRILKESMETMRDTVSNGLDGMTQNASDLRVFLQDTVKFFQPYFVILLVSIVLYVLASAWRKLRPVPATQFFNVSYFLPGDVTRAGYWEDQQFGYPGGQRLEHRKVQQVGPVESASMIPGASASAWMGDASRTSRRRMGP</sequence>
<dbReference type="HOGENOM" id="CLU_1489119_0_0_1"/>
<organism evidence="2 3">
    <name type="scientific">Galerina marginata (strain CBS 339.88)</name>
    <dbReference type="NCBI Taxonomy" id="685588"/>
    <lineage>
        <taxon>Eukaryota</taxon>
        <taxon>Fungi</taxon>
        <taxon>Dikarya</taxon>
        <taxon>Basidiomycota</taxon>
        <taxon>Agaricomycotina</taxon>
        <taxon>Agaricomycetes</taxon>
        <taxon>Agaricomycetidae</taxon>
        <taxon>Agaricales</taxon>
        <taxon>Agaricineae</taxon>
        <taxon>Strophariaceae</taxon>
        <taxon>Galerina</taxon>
    </lineage>
</organism>
<protein>
    <submittedName>
        <fullName evidence="2">Uncharacterized protein</fullName>
    </submittedName>
</protein>
<keyword evidence="1" id="KW-0472">Membrane</keyword>
<evidence type="ECO:0000313" key="3">
    <source>
        <dbReference type="Proteomes" id="UP000027222"/>
    </source>
</evidence>
<keyword evidence="3" id="KW-1185">Reference proteome</keyword>
<keyword evidence="1" id="KW-1133">Transmembrane helix</keyword>
<gene>
    <name evidence="2" type="ORF">GALMADRAFT_237327</name>
</gene>
<evidence type="ECO:0000313" key="2">
    <source>
        <dbReference type="EMBL" id="KDR84453.1"/>
    </source>
</evidence>
<keyword evidence="1" id="KW-0812">Transmembrane</keyword>
<reference evidence="3" key="1">
    <citation type="journal article" date="2014" name="Proc. Natl. Acad. Sci. U.S.A.">
        <title>Extensive sampling of basidiomycete genomes demonstrates inadequacy of the white-rot/brown-rot paradigm for wood decay fungi.</title>
        <authorList>
            <person name="Riley R."/>
            <person name="Salamov A.A."/>
            <person name="Brown D.W."/>
            <person name="Nagy L.G."/>
            <person name="Floudas D."/>
            <person name="Held B.W."/>
            <person name="Levasseur A."/>
            <person name="Lombard V."/>
            <person name="Morin E."/>
            <person name="Otillar R."/>
            <person name="Lindquist E.A."/>
            <person name="Sun H."/>
            <person name="LaButti K.M."/>
            <person name="Schmutz J."/>
            <person name="Jabbour D."/>
            <person name="Luo H."/>
            <person name="Baker S.E."/>
            <person name="Pisabarro A.G."/>
            <person name="Walton J.D."/>
            <person name="Blanchette R.A."/>
            <person name="Henrissat B."/>
            <person name="Martin F."/>
            <person name="Cullen D."/>
            <person name="Hibbett D.S."/>
            <person name="Grigoriev I.V."/>
        </authorList>
    </citation>
    <scope>NUCLEOTIDE SEQUENCE [LARGE SCALE GENOMIC DNA]</scope>
    <source>
        <strain evidence="3">CBS 339.88</strain>
    </source>
</reference>
<feature type="transmembrane region" description="Helical" evidence="1">
    <location>
        <begin position="80"/>
        <end position="98"/>
    </location>
</feature>
<evidence type="ECO:0000256" key="1">
    <source>
        <dbReference type="SAM" id="Phobius"/>
    </source>
</evidence>
<name>A0A067TZI0_GALM3</name>
<accession>A0A067TZI0</accession>
<dbReference type="Proteomes" id="UP000027222">
    <property type="component" value="Unassembled WGS sequence"/>
</dbReference>
<dbReference type="EMBL" id="KL142368">
    <property type="protein sequence ID" value="KDR84453.1"/>
    <property type="molecule type" value="Genomic_DNA"/>
</dbReference>
<dbReference type="AlphaFoldDB" id="A0A067TZI0"/>
<proteinExistence type="predicted"/>